<sequence>MELNELQNSWKGIKTPRLTDQQIYTMIKQNDHPSLQKGQKQVLIESACFIIFLFLYYTMLDGNKKPFYINAILVGTVMLNIIQQLSVFALNKNIGAADNIRNTLKGYSGKLSRYYIFTIVTRLGLMAGIIIFSTYNIVWDTNKIILLALLMAVFSIQLFFFHKLWKSRIDKVREDVLYFRD</sequence>
<organism evidence="2 3">
    <name type="scientific">Chitinophaga terrae</name>
    <name type="common">ex Kim and Jung 2007</name>
    <dbReference type="NCBI Taxonomy" id="408074"/>
    <lineage>
        <taxon>Bacteria</taxon>
        <taxon>Pseudomonadati</taxon>
        <taxon>Bacteroidota</taxon>
        <taxon>Chitinophagia</taxon>
        <taxon>Chitinophagales</taxon>
        <taxon>Chitinophagaceae</taxon>
        <taxon>Chitinophaga</taxon>
    </lineage>
</organism>
<dbReference type="OrthoDB" id="954677at2"/>
<name>A0A1H3X7J4_9BACT</name>
<dbReference type="Proteomes" id="UP000199656">
    <property type="component" value="Unassembled WGS sequence"/>
</dbReference>
<gene>
    <name evidence="2" type="ORF">SAMN05660909_00275</name>
</gene>
<evidence type="ECO:0000313" key="3">
    <source>
        <dbReference type="Proteomes" id="UP000199656"/>
    </source>
</evidence>
<feature type="transmembrane region" description="Helical" evidence="1">
    <location>
        <begin position="42"/>
        <end position="60"/>
    </location>
</feature>
<reference evidence="3" key="1">
    <citation type="submission" date="2016-10" db="EMBL/GenBank/DDBJ databases">
        <authorList>
            <person name="Varghese N."/>
            <person name="Submissions S."/>
        </authorList>
    </citation>
    <scope>NUCLEOTIDE SEQUENCE [LARGE SCALE GENOMIC DNA]</scope>
    <source>
        <strain evidence="3">DSM 23920</strain>
    </source>
</reference>
<evidence type="ECO:0000313" key="2">
    <source>
        <dbReference type="EMBL" id="SDZ94538.1"/>
    </source>
</evidence>
<dbReference type="RefSeq" id="WP_089757852.1">
    <property type="nucleotide sequence ID" value="NZ_BKAT01000012.1"/>
</dbReference>
<evidence type="ECO:0000256" key="1">
    <source>
        <dbReference type="SAM" id="Phobius"/>
    </source>
</evidence>
<feature type="transmembrane region" description="Helical" evidence="1">
    <location>
        <begin position="144"/>
        <end position="161"/>
    </location>
</feature>
<dbReference type="AlphaFoldDB" id="A0A1H3X7J4"/>
<dbReference type="EMBL" id="FNRL01000001">
    <property type="protein sequence ID" value="SDZ94538.1"/>
    <property type="molecule type" value="Genomic_DNA"/>
</dbReference>
<feature type="transmembrane region" description="Helical" evidence="1">
    <location>
        <begin position="66"/>
        <end position="90"/>
    </location>
</feature>
<accession>A0A1H3X7J4</accession>
<keyword evidence="1" id="KW-0812">Transmembrane</keyword>
<keyword evidence="1" id="KW-1133">Transmembrane helix</keyword>
<keyword evidence="3" id="KW-1185">Reference proteome</keyword>
<keyword evidence="1" id="KW-0472">Membrane</keyword>
<proteinExistence type="predicted"/>
<protein>
    <submittedName>
        <fullName evidence="2">Uncharacterized protein</fullName>
    </submittedName>
</protein>
<feature type="transmembrane region" description="Helical" evidence="1">
    <location>
        <begin position="111"/>
        <end position="132"/>
    </location>
</feature>